<dbReference type="RefSeq" id="YP_010078807.1">
    <property type="nucleotide sequence ID" value="NC_054964.1"/>
</dbReference>
<organism evidence="1 2">
    <name type="scientific">Ralstonia phage GP4</name>
    <dbReference type="NCBI Taxonomy" id="2282904"/>
    <lineage>
        <taxon>Viruses</taxon>
        <taxon>Duplodnaviria</taxon>
        <taxon>Heunggongvirae</taxon>
        <taxon>Uroviricota</taxon>
        <taxon>Caudoviricetes</taxon>
        <taxon>Gervaisevirus</taxon>
        <taxon>Gervaisevirus GP4</taxon>
    </lineage>
</organism>
<dbReference type="CDD" id="cd22641">
    <property type="entry name" value="C24-like"/>
    <property type="match status" value="1"/>
</dbReference>
<dbReference type="KEGG" id="vg:65067735"/>
<dbReference type="SUPFAM" id="SSF88874">
    <property type="entry name" value="Receptor-binding domain of short tail fibre protein gp12"/>
    <property type="match status" value="1"/>
</dbReference>
<name>A0A345GU06_9CAUD</name>
<dbReference type="Proteomes" id="UP000259464">
    <property type="component" value="Segment"/>
</dbReference>
<dbReference type="EMBL" id="MH638294">
    <property type="protein sequence ID" value="AXG67770.1"/>
    <property type="molecule type" value="Genomic_DNA"/>
</dbReference>
<evidence type="ECO:0000313" key="2">
    <source>
        <dbReference type="Proteomes" id="UP000259464"/>
    </source>
</evidence>
<evidence type="ECO:0000313" key="1">
    <source>
        <dbReference type="EMBL" id="AXG67770.1"/>
    </source>
</evidence>
<accession>A0A345GU06</accession>
<proteinExistence type="predicted"/>
<sequence>MAIKLSNNAVSHLAAELAQGDTQIILTPGEGSMFPTLGAGDYFQATLAKASGQYEIVRATARDIDTLTVLRGQENTQALHFAAGDRIELRVTAGVLNALADAVRQIRPKPGDIKMWSGAVANIAAVHGSGWQLADGTNGTIDLRDRFIVGAGASYAPGNTGGANTVAISAAQMPAHNHGVSDPGHIHGVSDPTHAHSVYDPGHSHNTNSNYYNIGAGGSGTATPYNGGGQFVSGGAIIAAATGIAIYGAATGISIQSHATGISTQNAGGGAEHENRPPYFALAFIQYTGVGAIDI</sequence>
<dbReference type="SMR" id="A0A345GU06"/>
<reference evidence="1 2" key="1">
    <citation type="submission" date="2018-07" db="EMBL/GenBank/DDBJ databases">
        <title>Complete sequence of phage GP4.</title>
        <authorList>
            <person name="Wang R."/>
            <person name="Tong Y."/>
            <person name="Liu H."/>
        </authorList>
    </citation>
    <scope>NUCLEOTIDE SEQUENCE [LARGE SCALE GENOMIC DNA]</scope>
</reference>
<dbReference type="GeneID" id="65067735"/>
<protein>
    <submittedName>
        <fullName evidence="1">Tail fiber protein</fullName>
    </submittedName>
</protein>
<keyword evidence="2" id="KW-1185">Reference proteome</keyword>